<dbReference type="InterPro" id="IPR027417">
    <property type="entry name" value="P-loop_NTPase"/>
</dbReference>
<dbReference type="InterPro" id="IPR056884">
    <property type="entry name" value="NPHP3-like_N"/>
</dbReference>
<dbReference type="RefSeq" id="WP_317570608.1">
    <property type="nucleotide sequence ID" value="NZ_JAWLKA010000021.1"/>
</dbReference>
<evidence type="ECO:0000313" key="6">
    <source>
        <dbReference type="Proteomes" id="UP001185737"/>
    </source>
</evidence>
<dbReference type="Proteomes" id="UP001185737">
    <property type="component" value="Unassembled WGS sequence"/>
</dbReference>
<dbReference type="InterPro" id="IPR011990">
    <property type="entry name" value="TPR-like_helical_dom_sf"/>
</dbReference>
<dbReference type="EMBL" id="JAWLKA010000021">
    <property type="protein sequence ID" value="MDV6284930.1"/>
    <property type="molecule type" value="Genomic_DNA"/>
</dbReference>
<feature type="domain" description="Nephrocystin 3-like N-terminal" evidence="3">
    <location>
        <begin position="2"/>
        <end position="131"/>
    </location>
</feature>
<evidence type="ECO:0000259" key="2">
    <source>
        <dbReference type="Pfam" id="PF17874"/>
    </source>
</evidence>
<comment type="caution">
    <text evidence="5">The sequence shown here is derived from an EMBL/GenBank/DDBJ whole genome shotgun (WGS) entry which is preliminary data.</text>
</comment>
<evidence type="ECO:0000259" key="4">
    <source>
        <dbReference type="Pfam" id="PF25873"/>
    </source>
</evidence>
<gene>
    <name evidence="5" type="ORF">R3Q59_31075</name>
</gene>
<dbReference type="Gene3D" id="3.40.50.300">
    <property type="entry name" value="P-loop containing nucleotide triphosphate hydrolases"/>
    <property type="match status" value="1"/>
</dbReference>
<evidence type="ECO:0000259" key="3">
    <source>
        <dbReference type="Pfam" id="PF24883"/>
    </source>
</evidence>
<keyword evidence="1" id="KW-0677">Repeat</keyword>
<evidence type="ECO:0000256" key="1">
    <source>
        <dbReference type="ARBA" id="ARBA00022737"/>
    </source>
</evidence>
<dbReference type="InterPro" id="IPR041617">
    <property type="entry name" value="TPR_MalT"/>
</dbReference>
<name>A0ABU4CMX5_RHOJO</name>
<dbReference type="Pfam" id="PF17874">
    <property type="entry name" value="TPR_MalT"/>
    <property type="match status" value="1"/>
</dbReference>
<feature type="domain" description="MalT-like winged helix" evidence="4">
    <location>
        <begin position="225"/>
        <end position="308"/>
    </location>
</feature>
<sequence>MIVIHAPTGFGKSTLAVQWRDGLVAEGVTVAWLTVDHDDNNVVWFLGHVIEAIRVVQPSLAAELGQVLEEHGDEAEQYVLVSLIDEIHERGERVALVIDDWDRVDDAGTIAALEFLLDHGCHHLQLVVTSRNQSNLALSRMRVRDELVEIDPSALRFTPAEAQSLLIELGGIELGTDDVVRLTTTTDGWAAALQLAALSLRGTTDSSALIGQLTGRHHAIGEYLAENVLDRLEPQMLDFLLVTSVPERICGGLASALAQVAHGQAMLEEVERLDLFLHGVDEGKRWFQYQTMFADYLRRRLEREHPDRIAQLHRTASEWFADHRLLSQAVDHALAAGDGNRAVVLVEEAGTNLLEHSQMSTLLGLVAKLPPQVAASRPLLQILVASANNLLRRSGAAAGALQLAESALDGGSASDSDTAELRVMASVIRGVVEVFADRIDGVDDLIAASLAQPESLPPWVVSTAADVASWVALYRFDFDGARRWQDWAIEYHLRTTGPFSAMYGYCFAGIAAHEQLDIDRAEESFRQALHGARDPAGTQSPASRLAGGLLGDLLYERGDIDEAEHLLDECYMLGAEGGVVDITRIKALRGDLGLASRRLDEGERISEAHSLPRLRAAITAERVRWGLATLSHTNQPRGGAVQTNGILQIAAEYEETSRLRALMASGSGSDSTLASAGARAMVTKFTEQGRPRSQLQANLLLSAALSAEGRIEEAKQVLADAAVKCSELGLIRFLVDGGPRVVSILTAVRADRAQGVGNSEWSNVSTAFLTDAITAAESNGVPPL</sequence>
<dbReference type="InterPro" id="IPR059106">
    <property type="entry name" value="WHD_MalT"/>
</dbReference>
<proteinExistence type="predicted"/>
<protein>
    <recommendedName>
        <fullName evidence="7">Serine/threonine-protein kinase PknK</fullName>
    </recommendedName>
</protein>
<dbReference type="Gene3D" id="1.25.40.10">
    <property type="entry name" value="Tetratricopeptide repeat domain"/>
    <property type="match status" value="1"/>
</dbReference>
<feature type="domain" description="MalT-like TPR region" evidence="2">
    <location>
        <begin position="471"/>
        <end position="750"/>
    </location>
</feature>
<dbReference type="SUPFAM" id="SSF52540">
    <property type="entry name" value="P-loop containing nucleoside triphosphate hydrolases"/>
    <property type="match status" value="1"/>
</dbReference>
<accession>A0ABU4CMX5</accession>
<organism evidence="5 6">
    <name type="scientific">Rhodococcus jostii</name>
    <dbReference type="NCBI Taxonomy" id="132919"/>
    <lineage>
        <taxon>Bacteria</taxon>
        <taxon>Bacillati</taxon>
        <taxon>Actinomycetota</taxon>
        <taxon>Actinomycetes</taxon>
        <taxon>Mycobacteriales</taxon>
        <taxon>Nocardiaceae</taxon>
        <taxon>Rhodococcus</taxon>
    </lineage>
</organism>
<keyword evidence="6" id="KW-1185">Reference proteome</keyword>
<dbReference type="SUPFAM" id="SSF48452">
    <property type="entry name" value="TPR-like"/>
    <property type="match status" value="1"/>
</dbReference>
<reference evidence="5 6" key="1">
    <citation type="submission" date="2023-10" db="EMBL/GenBank/DDBJ databases">
        <title>Development of a sustainable strategy for remediation of hydrocarbon-contaminated territories based on the waste exchange concept.</title>
        <authorList>
            <person name="Krivoruchko A."/>
        </authorList>
    </citation>
    <scope>NUCLEOTIDE SEQUENCE [LARGE SCALE GENOMIC DNA]</scope>
    <source>
        <strain evidence="5 6">IEGM 60</strain>
    </source>
</reference>
<evidence type="ECO:0000313" key="5">
    <source>
        <dbReference type="EMBL" id="MDV6284930.1"/>
    </source>
</evidence>
<dbReference type="Pfam" id="PF25873">
    <property type="entry name" value="WHD_MalT"/>
    <property type="match status" value="1"/>
</dbReference>
<evidence type="ECO:0008006" key="7">
    <source>
        <dbReference type="Google" id="ProtNLM"/>
    </source>
</evidence>
<dbReference type="Pfam" id="PF24883">
    <property type="entry name" value="NPHP3_N"/>
    <property type="match status" value="1"/>
</dbReference>